<dbReference type="SUPFAM" id="SSF52540">
    <property type="entry name" value="P-loop containing nucleoside triphosphate hydrolases"/>
    <property type="match status" value="1"/>
</dbReference>
<dbReference type="InterPro" id="IPR014721">
    <property type="entry name" value="Ribsml_uS5_D2-typ_fold_subgr"/>
</dbReference>
<reference evidence="4 5" key="1">
    <citation type="journal article" date="2013" name="PLoS ONE">
        <title>Genomic analysis of Melioribacter roseus, facultatively anaerobic organotrophic bacterium representing a novel deep lineage within Bacteriodetes/Chlorobi group.</title>
        <authorList>
            <person name="Kadnikov V.V."/>
            <person name="Mardanov A.V."/>
            <person name="Podosokorskaya O.A."/>
            <person name="Gavrilov S.N."/>
            <person name="Kublanov I.V."/>
            <person name="Beletsky A.V."/>
            <person name="Bonch-Osmolovskaya E.A."/>
            <person name="Ravin N.V."/>
        </authorList>
    </citation>
    <scope>NUCLEOTIDE SEQUENCE [LARGE SCALE GENOMIC DNA]</scope>
    <source>
        <strain evidence="5">JCM 17771 / P3M-2</strain>
    </source>
</reference>
<keyword evidence="2" id="KW-0378">Hydrolase</keyword>
<dbReference type="RefSeq" id="WP_014856056.1">
    <property type="nucleotide sequence ID" value="NC_018178.1"/>
</dbReference>
<accession>I6YVM5</accession>
<dbReference type="GO" id="GO:0004176">
    <property type="term" value="F:ATP-dependent peptidase activity"/>
    <property type="evidence" value="ECO:0007669"/>
    <property type="project" value="UniProtKB-UniRule"/>
</dbReference>
<protein>
    <recommendedName>
        <fullName evidence="2">endopeptidase La</fullName>
        <ecNumber evidence="2">3.4.21.53</ecNumber>
    </recommendedName>
</protein>
<evidence type="ECO:0000256" key="1">
    <source>
        <dbReference type="ARBA" id="ARBA00022670"/>
    </source>
</evidence>
<dbReference type="InterPro" id="IPR008269">
    <property type="entry name" value="Lon_proteolytic"/>
</dbReference>
<dbReference type="GO" id="GO:0004252">
    <property type="term" value="F:serine-type endopeptidase activity"/>
    <property type="evidence" value="ECO:0007669"/>
    <property type="project" value="UniProtKB-UniRule"/>
</dbReference>
<dbReference type="EMBL" id="CP003557">
    <property type="protein sequence ID" value="AFN74622.1"/>
    <property type="molecule type" value="Genomic_DNA"/>
</dbReference>
<dbReference type="AlphaFoldDB" id="I6YVM5"/>
<dbReference type="GO" id="GO:0005524">
    <property type="term" value="F:ATP binding"/>
    <property type="evidence" value="ECO:0007669"/>
    <property type="project" value="InterPro"/>
</dbReference>
<evidence type="ECO:0000259" key="3">
    <source>
        <dbReference type="PROSITE" id="PS51786"/>
    </source>
</evidence>
<dbReference type="KEGG" id="mro:MROS_1385"/>
<feature type="active site" evidence="2">
    <location>
        <position position="667"/>
    </location>
</feature>
<dbReference type="PRINTS" id="PR00830">
    <property type="entry name" value="ENDOLAPTASE"/>
</dbReference>
<dbReference type="PATRIC" id="fig|1191523.3.peg.1472"/>
<dbReference type="Pfam" id="PF05362">
    <property type="entry name" value="Lon_C"/>
    <property type="match status" value="1"/>
</dbReference>
<dbReference type="HOGENOM" id="CLU_014785_0_1_10"/>
<dbReference type="InterPro" id="IPR041699">
    <property type="entry name" value="AAA_32"/>
</dbReference>
<sequence>MPLKKAPRHKELSPSELKWTCDTSVFEFENTKSLKPIEGIVGQERALKALKIGVELRSPGYNVFVAGLSGTGKLTTIKKMLESIAPTDNGKLYDYAYVNNFKDIDRPVLLRFKAGQAKKFRKDLKSSIRFLQERIPQVLNSEPFVSRKKQLLSEYGKKQRSLMTSFEEKLRKDNFTLGEVKSGEMVRPEILALIDDKPVFVQQIQEFVREGKISSENANEIISKYSSYQEELQQVFVESLKLTQSYQEKINQLETESVSSIVKVTIDDLKKKYRDRKIKHYLEQVTENILLNIEIFKGQKPVREESEDGVVIDYLKEYEVNIILDNSTTKATPVIIETTPTYTNLFGTIEKVSDGRGGWYADFTRIKAGSILRANGGFLVINALDALGEPGVWKALKRSLLYGKLEIQDFANVYQFSPSILKPEPIEIDTKIILIGNNYVYSSLSYYEDDFNKIFKIKAEFDNVMKRSENALNEYARLIKKLIETEKLYEFDKTAIARLIEYGARYAGEKNKLTTRFAYIADLVREADFWAKDNGSKIVNAYHVDQAYNSYRERHGLYESKISEYIEEGAILIDTEGSRVGTVNGLAVYDVGAYSFGKPTRITASVSLGNGSIINVEREAGLSGKTHNKAVLIISGYFREKFGRNMNLSFSASLVFEQGYSMIDGDSASIAEICALLSAISGVPVKQSTAITGSVNQKGEVQPIGGVNEKIEGFFDVCKKRGLNGSQGVVIPHQNVKDLMLKDEVVNAVSAKRFHIYPVKTVEEAVEILTGVKAGNLLKTGKHEINTLFNKVEKELESMLKKSKQESRKKLKK</sequence>
<evidence type="ECO:0000313" key="5">
    <source>
        <dbReference type="Proteomes" id="UP000009011"/>
    </source>
</evidence>
<dbReference type="InterPro" id="IPR046843">
    <property type="entry name" value="LonB_AAA-LID"/>
</dbReference>
<dbReference type="STRING" id="1191523.MROS_1385"/>
<dbReference type="EC" id="3.4.21.53" evidence="2"/>
<feature type="active site" evidence="2">
    <location>
        <position position="710"/>
    </location>
</feature>
<gene>
    <name evidence="4" type="ordered locus">MROS_1385</name>
</gene>
<dbReference type="eggNOG" id="COG1067">
    <property type="taxonomic scope" value="Bacteria"/>
</dbReference>
<keyword evidence="2" id="KW-0720">Serine protease</keyword>
<dbReference type="PROSITE" id="PS51786">
    <property type="entry name" value="LON_PROTEOLYTIC"/>
    <property type="match status" value="1"/>
</dbReference>
<dbReference type="OrthoDB" id="9758568at2"/>
<dbReference type="Pfam" id="PF13654">
    <property type="entry name" value="AAA_32"/>
    <property type="match status" value="1"/>
</dbReference>
<dbReference type="SUPFAM" id="SSF54211">
    <property type="entry name" value="Ribosomal protein S5 domain 2-like"/>
    <property type="match status" value="1"/>
</dbReference>
<dbReference type="Proteomes" id="UP000009011">
    <property type="component" value="Chromosome"/>
</dbReference>
<dbReference type="Pfam" id="PF20437">
    <property type="entry name" value="LonC_helical"/>
    <property type="match status" value="1"/>
</dbReference>
<dbReference type="InterPro" id="IPR046844">
    <property type="entry name" value="Lon-like_helical"/>
</dbReference>
<dbReference type="InterPro" id="IPR027065">
    <property type="entry name" value="Lon_Prtase"/>
</dbReference>
<dbReference type="InterPro" id="IPR027417">
    <property type="entry name" value="P-loop_NTPase"/>
</dbReference>
<comment type="similarity">
    <text evidence="2">Belongs to the peptidase S16 family.</text>
</comment>
<dbReference type="Gene3D" id="3.30.230.10">
    <property type="match status" value="1"/>
</dbReference>
<feature type="domain" description="Lon proteolytic" evidence="3">
    <location>
        <begin position="577"/>
        <end position="772"/>
    </location>
</feature>
<dbReference type="GO" id="GO:0006508">
    <property type="term" value="P:proteolysis"/>
    <property type="evidence" value="ECO:0007669"/>
    <property type="project" value="UniProtKB-KW"/>
</dbReference>
<dbReference type="PANTHER" id="PTHR10046">
    <property type="entry name" value="ATP DEPENDENT LON PROTEASE FAMILY MEMBER"/>
    <property type="match status" value="1"/>
</dbReference>
<evidence type="ECO:0000313" key="4">
    <source>
        <dbReference type="EMBL" id="AFN74622.1"/>
    </source>
</evidence>
<dbReference type="Pfam" id="PF20436">
    <property type="entry name" value="LonB_AAA-LID"/>
    <property type="match status" value="1"/>
</dbReference>
<name>I6YVM5_MELRP</name>
<organism evidence="4 5">
    <name type="scientific">Melioribacter roseus (strain DSM 23840 / JCM 17771 / VKM B-2668 / P3M-2)</name>
    <dbReference type="NCBI Taxonomy" id="1191523"/>
    <lineage>
        <taxon>Bacteria</taxon>
        <taxon>Pseudomonadati</taxon>
        <taxon>Ignavibacteriota</taxon>
        <taxon>Ignavibacteria</taxon>
        <taxon>Ignavibacteriales</taxon>
        <taxon>Melioribacteraceae</taxon>
        <taxon>Melioribacter</taxon>
    </lineage>
</organism>
<keyword evidence="1 2" id="KW-0645">Protease</keyword>
<keyword evidence="5" id="KW-1185">Reference proteome</keyword>
<dbReference type="Gene3D" id="3.40.50.300">
    <property type="entry name" value="P-loop containing nucleotide triphosphate hydrolases"/>
    <property type="match status" value="2"/>
</dbReference>
<dbReference type="GO" id="GO:0030163">
    <property type="term" value="P:protein catabolic process"/>
    <property type="evidence" value="ECO:0007669"/>
    <property type="project" value="InterPro"/>
</dbReference>
<proteinExistence type="inferred from homology"/>
<dbReference type="InterPro" id="IPR020568">
    <property type="entry name" value="Ribosomal_Su5_D2-typ_SF"/>
</dbReference>
<evidence type="ECO:0000256" key="2">
    <source>
        <dbReference type="PROSITE-ProRule" id="PRU01122"/>
    </source>
</evidence>
<comment type="catalytic activity">
    <reaction evidence="2">
        <text>Hydrolysis of proteins in presence of ATP.</text>
        <dbReference type="EC" id="3.4.21.53"/>
    </reaction>
</comment>
<dbReference type="Gene3D" id="1.10.8.60">
    <property type="match status" value="1"/>
</dbReference>